<dbReference type="InterPro" id="IPR012301">
    <property type="entry name" value="Malic_N_dom"/>
</dbReference>
<keyword evidence="4" id="KW-0560">Oxidoreductase</keyword>
<dbReference type="Gene3D" id="3.40.50.720">
    <property type="entry name" value="NAD(P)-binding Rossmann-like Domain"/>
    <property type="match status" value="1"/>
</dbReference>
<dbReference type="Pfam" id="PF03949">
    <property type="entry name" value="Malic_M"/>
    <property type="match status" value="1"/>
</dbReference>
<reference evidence="12" key="1">
    <citation type="submission" date="2017-09" db="EMBL/GenBank/DDBJ databases">
        <title>Depth-based differentiation of microbial function through sediment-hosted aquifers and enrichment of novel symbionts in the deep terrestrial subsurface.</title>
        <authorList>
            <person name="Probst A.J."/>
            <person name="Ladd B."/>
            <person name="Jarett J.K."/>
            <person name="Geller-Mcgrath D.E."/>
            <person name="Sieber C.M.K."/>
            <person name="Emerson J.B."/>
            <person name="Anantharaman K."/>
            <person name="Thomas B.C."/>
            <person name="Malmstrom R."/>
            <person name="Stieglmeier M."/>
            <person name="Klingl A."/>
            <person name="Woyke T."/>
            <person name="Ryan C.M."/>
            <person name="Banfield J.F."/>
        </authorList>
    </citation>
    <scope>NUCLEOTIDE SEQUENCE [LARGE SCALE GENOMIC DNA]</scope>
</reference>
<dbReference type="InterPro" id="IPR015884">
    <property type="entry name" value="Malic_enzyme_CS"/>
</dbReference>
<dbReference type="PANTHER" id="PTHR43237:SF4">
    <property type="entry name" value="NADP-DEPENDENT MALIC ENZYME"/>
    <property type="match status" value="1"/>
</dbReference>
<dbReference type="Pfam" id="PF00390">
    <property type="entry name" value="malic"/>
    <property type="match status" value="1"/>
</dbReference>
<proteinExistence type="inferred from homology"/>
<dbReference type="SMART" id="SM00919">
    <property type="entry name" value="Malic_M"/>
    <property type="match status" value="1"/>
</dbReference>
<evidence type="ECO:0000313" key="11">
    <source>
        <dbReference type="EMBL" id="PIR98672.1"/>
    </source>
</evidence>
<evidence type="ECO:0000256" key="4">
    <source>
        <dbReference type="ARBA" id="ARBA00023002"/>
    </source>
</evidence>
<dbReference type="InterPro" id="IPR037062">
    <property type="entry name" value="Malic_N_dom_sf"/>
</dbReference>
<dbReference type="InterPro" id="IPR036291">
    <property type="entry name" value="NAD(P)-bd_dom_sf"/>
</dbReference>
<evidence type="ECO:0000256" key="3">
    <source>
        <dbReference type="ARBA" id="ARBA00022723"/>
    </source>
</evidence>
<dbReference type="GO" id="GO:0051287">
    <property type="term" value="F:NAD binding"/>
    <property type="evidence" value="ECO:0007669"/>
    <property type="project" value="InterPro"/>
</dbReference>
<dbReference type="GO" id="GO:0016616">
    <property type="term" value="F:oxidoreductase activity, acting on the CH-OH group of donors, NAD or NADP as acceptor"/>
    <property type="evidence" value="ECO:0007669"/>
    <property type="project" value="InterPro"/>
</dbReference>
<name>A0A2H0VHU8_9BACT</name>
<dbReference type="SUPFAM" id="SSF51735">
    <property type="entry name" value="NAD(P)-binding Rossmann-fold domains"/>
    <property type="match status" value="1"/>
</dbReference>
<comment type="similarity">
    <text evidence="2 8">Belongs to the malic enzymes family.</text>
</comment>
<dbReference type="PIRSF" id="PIRSF000106">
    <property type="entry name" value="ME"/>
    <property type="match status" value="1"/>
</dbReference>
<feature type="domain" description="Malic enzyme NAD-binding" evidence="9">
    <location>
        <begin position="161"/>
        <end position="382"/>
    </location>
</feature>
<feature type="active site" description="Proton donor" evidence="5">
    <location>
        <position position="36"/>
    </location>
</feature>
<protein>
    <submittedName>
        <fullName evidence="11">NAD-dependent malic enzyme</fullName>
    </submittedName>
</protein>
<dbReference type="InterPro" id="IPR012302">
    <property type="entry name" value="Malic_NAD-bd"/>
</dbReference>
<comment type="cofactor">
    <cofactor evidence="7">
        <name>Mg(2+)</name>
        <dbReference type="ChEBI" id="CHEBI:18420"/>
    </cofactor>
    <cofactor evidence="7">
        <name>Mn(2+)</name>
        <dbReference type="ChEBI" id="CHEBI:29035"/>
    </cofactor>
    <text evidence="7">Divalent metal cations. Prefers magnesium or manganese.</text>
</comment>
<sequence length="383" mass="41592">MDIKEKALQLHNKFKGKIAVEPKIRVKTKDDLSLAYTPGVAFASMEIFEDKEKIYDYCWTGNTILIVTDGSAVLGLGDIGPEASLPVMEGKSLLFKEFGNVNCVPLCLNTKDPDEIVETVLRVMPAYGGVNLEDISAPRCFEIEEKLKKALGNKPVFHDDQHGTSIVVLAALINAAKVVGKNLREMRILINGAGSAGVATTKLLHNYGVGDIILSDTAGAIYEGREENMNPIKEEVSKITNRNMVRGPLEEIIKGVDVFIGVSRPGILTEEMVRSMAHRAIVFAMANPVPEIMPEEARRGGAEIIATGRSDFPNQVNNLLAFPGVFRGALDARVQVNEKMRVAAALAIASYVEKPEANMIVPSPLDKGVADRVAEAIRKSAKE</sequence>
<feature type="active site" description="Proton acceptor" evidence="5">
    <location>
        <position position="91"/>
    </location>
</feature>
<dbReference type="SUPFAM" id="SSF53223">
    <property type="entry name" value="Aminoacid dehydrogenase-like, N-terminal domain"/>
    <property type="match status" value="1"/>
</dbReference>
<keyword evidence="3 7" id="KW-0479">Metal-binding</keyword>
<evidence type="ECO:0000256" key="8">
    <source>
        <dbReference type="RuleBase" id="RU003427"/>
    </source>
</evidence>
<comment type="cofactor">
    <cofactor evidence="1">
        <name>Mn(2+)</name>
        <dbReference type="ChEBI" id="CHEBI:29035"/>
    </cofactor>
</comment>
<feature type="binding site" evidence="6">
    <location>
        <position position="287"/>
    </location>
    <ligand>
        <name>(S)-malate</name>
        <dbReference type="ChEBI" id="CHEBI:15589"/>
    </ligand>
</feature>
<dbReference type="InterPro" id="IPR051674">
    <property type="entry name" value="Malate_Decarboxylase"/>
</dbReference>
<dbReference type="InterPro" id="IPR046346">
    <property type="entry name" value="Aminoacid_DH-like_N_sf"/>
</dbReference>
<evidence type="ECO:0000256" key="5">
    <source>
        <dbReference type="PIRSR" id="PIRSR000106-1"/>
    </source>
</evidence>
<dbReference type="GO" id="GO:0004470">
    <property type="term" value="F:malic enzyme activity"/>
    <property type="evidence" value="ECO:0007669"/>
    <property type="project" value="InterPro"/>
</dbReference>
<evidence type="ECO:0000256" key="7">
    <source>
        <dbReference type="PIRSR" id="PIRSR000106-3"/>
    </source>
</evidence>
<feature type="domain" description="Malic enzyme N-terminal" evidence="10">
    <location>
        <begin position="15"/>
        <end position="148"/>
    </location>
</feature>
<dbReference type="PROSITE" id="PS00331">
    <property type="entry name" value="MALIC_ENZYMES"/>
    <property type="match status" value="1"/>
</dbReference>
<dbReference type="PRINTS" id="PR00072">
    <property type="entry name" value="MALOXRDTASE"/>
</dbReference>
<organism evidence="11 12">
    <name type="scientific">Candidatus Colwellbacteria bacterium CG10_big_fil_rev_8_21_14_0_10_41_28</name>
    <dbReference type="NCBI Taxonomy" id="1974539"/>
    <lineage>
        <taxon>Bacteria</taxon>
        <taxon>Candidatus Colwelliibacteriota</taxon>
    </lineage>
</organism>
<dbReference type="EMBL" id="PFAG01000003">
    <property type="protein sequence ID" value="PIR98672.1"/>
    <property type="molecule type" value="Genomic_DNA"/>
</dbReference>
<dbReference type="Gene3D" id="3.40.50.10380">
    <property type="entry name" value="Malic enzyme, N-terminal domain"/>
    <property type="match status" value="1"/>
</dbReference>
<dbReference type="InterPro" id="IPR001891">
    <property type="entry name" value="Malic_OxRdtase"/>
</dbReference>
<accession>A0A2H0VHU8</accession>
<evidence type="ECO:0000313" key="12">
    <source>
        <dbReference type="Proteomes" id="UP000230776"/>
    </source>
</evidence>
<feature type="binding site" evidence="7">
    <location>
        <position position="133"/>
    </location>
    <ligand>
        <name>a divalent metal cation</name>
        <dbReference type="ChEBI" id="CHEBI:60240"/>
    </ligand>
</feature>
<dbReference type="Proteomes" id="UP000230776">
    <property type="component" value="Unassembled WGS sequence"/>
</dbReference>
<dbReference type="PANTHER" id="PTHR43237">
    <property type="entry name" value="NADP-DEPENDENT MALIC ENZYME"/>
    <property type="match status" value="1"/>
</dbReference>
<feature type="binding site" evidence="7">
    <location>
        <position position="134"/>
    </location>
    <ligand>
        <name>a divalent metal cation</name>
        <dbReference type="ChEBI" id="CHEBI:60240"/>
    </ligand>
</feature>
<dbReference type="InterPro" id="IPR045213">
    <property type="entry name" value="Malic_NAD-bd_bact_type"/>
</dbReference>
<evidence type="ECO:0000256" key="6">
    <source>
        <dbReference type="PIRSR" id="PIRSR000106-2"/>
    </source>
</evidence>
<dbReference type="AlphaFoldDB" id="A0A2H0VHU8"/>
<dbReference type="GO" id="GO:0046872">
    <property type="term" value="F:metal ion binding"/>
    <property type="evidence" value="ECO:0007669"/>
    <property type="project" value="UniProtKB-KW"/>
</dbReference>
<evidence type="ECO:0000256" key="1">
    <source>
        <dbReference type="ARBA" id="ARBA00001936"/>
    </source>
</evidence>
<feature type="binding site" evidence="7">
    <location>
        <position position="160"/>
    </location>
    <ligand>
        <name>a divalent metal cation</name>
        <dbReference type="ChEBI" id="CHEBI:60240"/>
    </ligand>
</feature>
<gene>
    <name evidence="11" type="ORF">COT88_00160</name>
</gene>
<feature type="binding site" evidence="6">
    <location>
        <position position="317"/>
    </location>
    <ligand>
        <name>(S)-malate</name>
        <dbReference type="ChEBI" id="CHEBI:15589"/>
    </ligand>
</feature>
<comment type="caution">
    <text evidence="11">The sequence shown here is derived from an EMBL/GenBank/DDBJ whole genome shotgun (WGS) entry which is preliminary data.</text>
</comment>
<evidence type="ECO:0000259" key="9">
    <source>
        <dbReference type="SMART" id="SM00919"/>
    </source>
</evidence>
<evidence type="ECO:0000256" key="2">
    <source>
        <dbReference type="ARBA" id="ARBA00008785"/>
    </source>
</evidence>
<dbReference type="CDD" id="cd05311">
    <property type="entry name" value="NAD_bind_2_malic_enz"/>
    <property type="match status" value="1"/>
</dbReference>
<evidence type="ECO:0000259" key="10">
    <source>
        <dbReference type="SMART" id="SM01274"/>
    </source>
</evidence>
<dbReference type="SMART" id="SM01274">
    <property type="entry name" value="malic"/>
    <property type="match status" value="1"/>
</dbReference>